<evidence type="ECO:0000313" key="1">
    <source>
        <dbReference type="EMBL" id="KAH7992000.1"/>
    </source>
</evidence>
<name>A0ACB8EHL9_9SAUR</name>
<reference evidence="1" key="1">
    <citation type="submission" date="2021-08" db="EMBL/GenBank/DDBJ databases">
        <title>The first chromosome-level gecko genome reveals the dynamic sex chromosomes of Neotropical dwarf geckos (Sphaerodactylidae: Sphaerodactylus).</title>
        <authorList>
            <person name="Pinto B.J."/>
            <person name="Keating S.E."/>
            <person name="Gamble T."/>
        </authorList>
    </citation>
    <scope>NUCLEOTIDE SEQUENCE</scope>
    <source>
        <strain evidence="1">TG3544</strain>
    </source>
</reference>
<protein>
    <submittedName>
        <fullName evidence="1">Uncharacterized protein</fullName>
    </submittedName>
</protein>
<comment type="caution">
    <text evidence="1">The sequence shown here is derived from an EMBL/GenBank/DDBJ whole genome shotgun (WGS) entry which is preliminary data.</text>
</comment>
<evidence type="ECO:0000313" key="2">
    <source>
        <dbReference type="Proteomes" id="UP000827872"/>
    </source>
</evidence>
<dbReference type="Proteomes" id="UP000827872">
    <property type="component" value="Linkage Group LG03"/>
</dbReference>
<dbReference type="EMBL" id="CM037616">
    <property type="protein sequence ID" value="KAH7992000.1"/>
    <property type="molecule type" value="Genomic_DNA"/>
</dbReference>
<proteinExistence type="predicted"/>
<keyword evidence="2" id="KW-1185">Reference proteome</keyword>
<gene>
    <name evidence="1" type="ORF">K3G42_017995</name>
</gene>
<accession>A0ACB8EHL9</accession>
<sequence length="224" mass="23741">MISSFQPGVVEVTAGSVSSASSVSTTSLDTLYTGSTESGLPTATPSPSNTPPPVPSRSAHMMISHSVDISPATQRQQESANKSPQTKRAAPQPPMQTEEDEEKGIQAKETVPSVPAELEAFDALCLGDKETADLEAVALDSSGLAVSVPKTIGAELIELVRRNTNLSYELSRVAIGVVIGHIETSVPATSSIMEQILISLVENKVGNMLNYFYEQTQTGRKRVI</sequence>
<organism evidence="1 2">
    <name type="scientific">Sphaerodactylus townsendi</name>
    <dbReference type="NCBI Taxonomy" id="933632"/>
    <lineage>
        <taxon>Eukaryota</taxon>
        <taxon>Metazoa</taxon>
        <taxon>Chordata</taxon>
        <taxon>Craniata</taxon>
        <taxon>Vertebrata</taxon>
        <taxon>Euteleostomi</taxon>
        <taxon>Lepidosauria</taxon>
        <taxon>Squamata</taxon>
        <taxon>Bifurcata</taxon>
        <taxon>Gekkota</taxon>
        <taxon>Sphaerodactylidae</taxon>
        <taxon>Sphaerodactylus</taxon>
    </lineage>
</organism>